<protein>
    <submittedName>
        <fullName evidence="7">NUDIX hydrolase</fullName>
    </submittedName>
</protein>
<keyword evidence="3 7" id="KW-0378">Hydrolase</keyword>
<evidence type="ECO:0000313" key="8">
    <source>
        <dbReference type="Proteomes" id="UP000617145"/>
    </source>
</evidence>
<evidence type="ECO:0000256" key="4">
    <source>
        <dbReference type="ARBA" id="ARBA00022842"/>
    </source>
</evidence>
<dbReference type="SUPFAM" id="SSF55811">
    <property type="entry name" value="Nudix"/>
    <property type="match status" value="1"/>
</dbReference>
<dbReference type="GO" id="GO:0008486">
    <property type="term" value="F:diphosphoinositol-polyphosphate diphosphatase activity"/>
    <property type="evidence" value="ECO:0007669"/>
    <property type="project" value="TreeGrafter"/>
</dbReference>
<keyword evidence="4" id="KW-0460">Magnesium</keyword>
<keyword evidence="8" id="KW-1185">Reference proteome</keyword>
<accession>A0A8J2ZHE1</accession>
<dbReference type="Proteomes" id="UP000617145">
    <property type="component" value="Unassembled WGS sequence"/>
</dbReference>
<feature type="compositionally biased region" description="Polar residues" evidence="5">
    <location>
        <begin position="161"/>
        <end position="171"/>
    </location>
</feature>
<dbReference type="GO" id="GO:0005737">
    <property type="term" value="C:cytoplasm"/>
    <property type="evidence" value="ECO:0007669"/>
    <property type="project" value="TreeGrafter"/>
</dbReference>
<dbReference type="CDD" id="cd04666">
    <property type="entry name" value="NUDIX_DIPP2_like_Nudt4"/>
    <property type="match status" value="1"/>
</dbReference>
<dbReference type="GO" id="GO:1901909">
    <property type="term" value="P:diadenosine hexaphosphate catabolic process"/>
    <property type="evidence" value="ECO:0007669"/>
    <property type="project" value="TreeGrafter"/>
</dbReference>
<dbReference type="InterPro" id="IPR047198">
    <property type="entry name" value="DDP-like_NUDIX"/>
</dbReference>
<evidence type="ECO:0000313" key="7">
    <source>
        <dbReference type="EMBL" id="GGG64570.1"/>
    </source>
</evidence>
<reference evidence="7" key="2">
    <citation type="submission" date="2020-09" db="EMBL/GenBank/DDBJ databases">
        <authorList>
            <person name="Sun Q."/>
            <person name="Zhou Y."/>
        </authorList>
    </citation>
    <scope>NUCLEOTIDE SEQUENCE</scope>
    <source>
        <strain evidence="7">CGMCC 1.15762</strain>
    </source>
</reference>
<dbReference type="InterPro" id="IPR000086">
    <property type="entry name" value="NUDIX_hydrolase_dom"/>
</dbReference>
<dbReference type="GO" id="GO:0034431">
    <property type="term" value="F:bis(5'-adenosyl)-hexaphosphatase activity"/>
    <property type="evidence" value="ECO:0007669"/>
    <property type="project" value="TreeGrafter"/>
</dbReference>
<dbReference type="GO" id="GO:0046872">
    <property type="term" value="F:metal ion binding"/>
    <property type="evidence" value="ECO:0007669"/>
    <property type="project" value="UniProtKB-KW"/>
</dbReference>
<dbReference type="GO" id="GO:0071543">
    <property type="term" value="P:diphosphoinositol polyphosphate metabolic process"/>
    <property type="evidence" value="ECO:0007669"/>
    <property type="project" value="TreeGrafter"/>
</dbReference>
<dbReference type="RefSeq" id="WP_188788988.1">
    <property type="nucleotide sequence ID" value="NZ_BMJV01000001.1"/>
</dbReference>
<evidence type="ECO:0000256" key="1">
    <source>
        <dbReference type="ARBA" id="ARBA00001946"/>
    </source>
</evidence>
<feature type="region of interest" description="Disordered" evidence="5">
    <location>
        <begin position="147"/>
        <end position="171"/>
    </location>
</feature>
<comment type="caution">
    <text evidence="7">The sequence shown here is derived from an EMBL/GenBank/DDBJ whole genome shotgun (WGS) entry which is preliminary data.</text>
</comment>
<dbReference type="InterPro" id="IPR015797">
    <property type="entry name" value="NUDIX_hydrolase-like_dom_sf"/>
</dbReference>
<dbReference type="EMBL" id="BMJV01000001">
    <property type="protein sequence ID" value="GGG64570.1"/>
    <property type="molecule type" value="Genomic_DNA"/>
</dbReference>
<proteinExistence type="predicted"/>
<name>A0A8J2ZHE1_9RHOB</name>
<evidence type="ECO:0000259" key="6">
    <source>
        <dbReference type="PROSITE" id="PS51462"/>
    </source>
</evidence>
<dbReference type="AlphaFoldDB" id="A0A8J2ZHE1"/>
<sequence length="171" mass="18995">MLFGIWKSYLAPLLGRPPRYQIGALCYRNGTAGLEVLLITSRTTRRWIIPKGWPMQGTDAGGTALEEAWEEAGIKPCGGKPLRIGRYRYDKIMDGGLPLSTEVDVYAIEIEKLYDSWPEMEERERRWMSPKEAAKLVAEPELAALVRDLPELPDSRGNGKRASSGTAGDAS</sequence>
<evidence type="ECO:0000256" key="3">
    <source>
        <dbReference type="ARBA" id="ARBA00022801"/>
    </source>
</evidence>
<evidence type="ECO:0000256" key="2">
    <source>
        <dbReference type="ARBA" id="ARBA00022723"/>
    </source>
</evidence>
<organism evidence="7 8">
    <name type="scientific">Salipiger pallidus</name>
    <dbReference type="NCBI Taxonomy" id="1775170"/>
    <lineage>
        <taxon>Bacteria</taxon>
        <taxon>Pseudomonadati</taxon>
        <taxon>Pseudomonadota</taxon>
        <taxon>Alphaproteobacteria</taxon>
        <taxon>Rhodobacterales</taxon>
        <taxon>Roseobacteraceae</taxon>
        <taxon>Salipiger</taxon>
    </lineage>
</organism>
<dbReference type="Pfam" id="PF00293">
    <property type="entry name" value="NUDIX"/>
    <property type="match status" value="1"/>
</dbReference>
<dbReference type="GO" id="GO:0000298">
    <property type="term" value="F:endopolyphosphatase activity"/>
    <property type="evidence" value="ECO:0007669"/>
    <property type="project" value="TreeGrafter"/>
</dbReference>
<dbReference type="GO" id="GO:0034432">
    <property type="term" value="F:bis(5'-adenosyl)-pentaphosphatase activity"/>
    <property type="evidence" value="ECO:0007669"/>
    <property type="project" value="TreeGrafter"/>
</dbReference>
<dbReference type="PROSITE" id="PS51462">
    <property type="entry name" value="NUDIX"/>
    <property type="match status" value="1"/>
</dbReference>
<gene>
    <name evidence="7" type="ORF">GCM10011415_08960</name>
</gene>
<dbReference type="GO" id="GO:1901907">
    <property type="term" value="P:diadenosine pentaphosphate catabolic process"/>
    <property type="evidence" value="ECO:0007669"/>
    <property type="project" value="TreeGrafter"/>
</dbReference>
<keyword evidence="2" id="KW-0479">Metal-binding</keyword>
<feature type="domain" description="Nudix hydrolase" evidence="6">
    <location>
        <begin position="17"/>
        <end position="150"/>
    </location>
</feature>
<evidence type="ECO:0000256" key="5">
    <source>
        <dbReference type="SAM" id="MobiDB-lite"/>
    </source>
</evidence>
<dbReference type="GO" id="GO:1901911">
    <property type="term" value="P:adenosine 5'-(hexahydrogen pentaphosphate) catabolic process"/>
    <property type="evidence" value="ECO:0007669"/>
    <property type="project" value="TreeGrafter"/>
</dbReference>
<reference evidence="7" key="1">
    <citation type="journal article" date="2014" name="Int. J. Syst. Evol. Microbiol.">
        <title>Complete genome sequence of Corynebacterium casei LMG S-19264T (=DSM 44701T), isolated from a smear-ripened cheese.</title>
        <authorList>
            <consortium name="US DOE Joint Genome Institute (JGI-PGF)"/>
            <person name="Walter F."/>
            <person name="Albersmeier A."/>
            <person name="Kalinowski J."/>
            <person name="Ruckert C."/>
        </authorList>
    </citation>
    <scope>NUCLEOTIDE SEQUENCE</scope>
    <source>
        <strain evidence="7">CGMCC 1.15762</strain>
    </source>
</reference>
<comment type="cofactor">
    <cofactor evidence="1">
        <name>Mg(2+)</name>
        <dbReference type="ChEBI" id="CHEBI:18420"/>
    </cofactor>
</comment>
<dbReference type="PANTHER" id="PTHR12629">
    <property type="entry name" value="DIPHOSPHOINOSITOL POLYPHOSPHATE PHOSPHOHYDROLASE"/>
    <property type="match status" value="1"/>
</dbReference>
<dbReference type="Gene3D" id="3.90.79.10">
    <property type="entry name" value="Nucleoside Triphosphate Pyrophosphohydrolase"/>
    <property type="match status" value="1"/>
</dbReference>
<dbReference type="PANTHER" id="PTHR12629:SF0">
    <property type="entry name" value="DIPHOSPHOINOSITOL-POLYPHOSPHATE DIPHOSPHATASE"/>
    <property type="match status" value="1"/>
</dbReference>